<feature type="region of interest" description="Disordered" evidence="5">
    <location>
        <begin position="1"/>
        <end position="22"/>
    </location>
</feature>
<feature type="region of interest" description="Disordered" evidence="5">
    <location>
        <begin position="91"/>
        <end position="137"/>
    </location>
</feature>
<dbReference type="InterPro" id="IPR019186">
    <property type="entry name" value="Nucleolar_protein_12"/>
</dbReference>
<feature type="region of interest" description="Disordered" evidence="5">
    <location>
        <begin position="162"/>
        <end position="236"/>
    </location>
</feature>
<sequence>MFAVPRPKKGLGIAPKKRGRPSAVEEVVFDKEARHEFLTGFHKRKLQRQKLAQEAAALREKQDKIRFRKQLKEDRQKQVEDHVRTVKEMLMEHHMAGNLDSDDEADQEWNGIAESDQANDEDDANSTTPKLAPGDEIVDIEEEYIDEDKFTTVKVESVMVTRDGLHKPGAEEAEAAEKRARAIAAAEEAKKNEKPKKQWPKKDKKAKFRYENKVDRSEVRARQAARNKAKRRKHEK</sequence>
<proteinExistence type="inferred from homology"/>
<organism evidence="6 7">
    <name type="scientific">Ceratocystis fimbriata f. sp. platani</name>
    <dbReference type="NCBI Taxonomy" id="88771"/>
    <lineage>
        <taxon>Eukaryota</taxon>
        <taxon>Fungi</taxon>
        <taxon>Dikarya</taxon>
        <taxon>Ascomycota</taxon>
        <taxon>Pezizomycotina</taxon>
        <taxon>Sordariomycetes</taxon>
        <taxon>Hypocreomycetidae</taxon>
        <taxon>Microascales</taxon>
        <taxon>Ceratocystidaceae</taxon>
        <taxon>Ceratocystis</taxon>
    </lineage>
</organism>
<feature type="compositionally biased region" description="Basic and acidic residues" evidence="5">
    <location>
        <begin position="163"/>
        <end position="180"/>
    </location>
</feature>
<evidence type="ECO:0000256" key="1">
    <source>
        <dbReference type="ARBA" id="ARBA00004604"/>
    </source>
</evidence>
<dbReference type="GO" id="GO:0019843">
    <property type="term" value="F:rRNA binding"/>
    <property type="evidence" value="ECO:0007669"/>
    <property type="project" value="TreeGrafter"/>
</dbReference>
<evidence type="ECO:0000256" key="4">
    <source>
        <dbReference type="ARBA" id="ARBA00023242"/>
    </source>
</evidence>
<name>A0A0F8CWF0_CERFI</name>
<gene>
    <name evidence="6" type="primary">RRP17</name>
    <name evidence="6" type="ORF">CFO_g2638</name>
</gene>
<feature type="compositionally biased region" description="Basic and acidic residues" evidence="5">
    <location>
        <begin position="187"/>
        <end position="196"/>
    </location>
</feature>
<dbReference type="PANTHER" id="PTHR14577">
    <property type="entry name" value="NUCLEOLAR PROTEIN 12"/>
    <property type="match status" value="1"/>
</dbReference>
<comment type="similarity">
    <text evidence="2">Belongs to the RRP17 family.</text>
</comment>
<feature type="compositionally biased region" description="Basic residues" evidence="5">
    <location>
        <begin position="197"/>
        <end position="207"/>
    </location>
</feature>
<dbReference type="AlphaFoldDB" id="A0A0F8CWF0"/>
<reference evidence="6 7" key="1">
    <citation type="submission" date="2015-04" db="EMBL/GenBank/DDBJ databases">
        <title>Genome sequence of Ceratocystis platani, a major pathogen of plane trees.</title>
        <authorList>
            <person name="Belbahri L."/>
        </authorList>
    </citation>
    <scope>NUCLEOTIDE SEQUENCE [LARGE SCALE GENOMIC DNA]</scope>
    <source>
        <strain evidence="6 7">CFO</strain>
    </source>
</reference>
<protein>
    <submittedName>
        <fullName evidence="6">Ribosomal RNA-processing protein 17</fullName>
    </submittedName>
</protein>
<keyword evidence="7" id="KW-1185">Reference proteome</keyword>
<dbReference type="GO" id="GO:0005730">
    <property type="term" value="C:nucleolus"/>
    <property type="evidence" value="ECO:0007669"/>
    <property type="project" value="UniProtKB-SubCell"/>
</dbReference>
<evidence type="ECO:0000313" key="6">
    <source>
        <dbReference type="EMBL" id="KKF94997.1"/>
    </source>
</evidence>
<comment type="caution">
    <text evidence="6">The sequence shown here is derived from an EMBL/GenBank/DDBJ whole genome shotgun (WGS) entry which is preliminary data.</text>
</comment>
<accession>A0A0F8CWF0</accession>
<dbReference type="PANTHER" id="PTHR14577:SF0">
    <property type="entry name" value="NUCLEOLAR PROTEIN 12"/>
    <property type="match status" value="1"/>
</dbReference>
<evidence type="ECO:0000256" key="5">
    <source>
        <dbReference type="SAM" id="MobiDB-lite"/>
    </source>
</evidence>
<feature type="compositionally biased region" description="Basic and acidic residues" evidence="5">
    <location>
        <begin position="208"/>
        <end position="221"/>
    </location>
</feature>
<dbReference type="Proteomes" id="UP000034841">
    <property type="component" value="Unassembled WGS sequence"/>
</dbReference>
<keyword evidence="3" id="KW-0175">Coiled coil</keyword>
<dbReference type="EMBL" id="LBBL01000125">
    <property type="protein sequence ID" value="KKF94997.1"/>
    <property type="molecule type" value="Genomic_DNA"/>
</dbReference>
<comment type="subcellular location">
    <subcellularLocation>
        <location evidence="1">Nucleus</location>
        <location evidence="1">Nucleolus</location>
    </subcellularLocation>
</comment>
<feature type="compositionally biased region" description="Basic residues" evidence="5">
    <location>
        <begin position="223"/>
        <end position="236"/>
    </location>
</feature>
<keyword evidence="4" id="KW-0539">Nucleus</keyword>
<evidence type="ECO:0000313" key="7">
    <source>
        <dbReference type="Proteomes" id="UP000034841"/>
    </source>
</evidence>
<dbReference type="OrthoDB" id="551633at2759"/>
<evidence type="ECO:0000256" key="3">
    <source>
        <dbReference type="ARBA" id="ARBA00023054"/>
    </source>
</evidence>
<dbReference type="Pfam" id="PF09805">
    <property type="entry name" value="Nop25"/>
    <property type="match status" value="1"/>
</dbReference>
<evidence type="ECO:0000256" key="2">
    <source>
        <dbReference type="ARBA" id="ARBA00007175"/>
    </source>
</evidence>